<dbReference type="GO" id="GO:0032050">
    <property type="term" value="F:clathrin heavy chain binding"/>
    <property type="evidence" value="ECO:0007669"/>
    <property type="project" value="TreeGrafter"/>
</dbReference>
<feature type="region of interest" description="Disordered" evidence="7">
    <location>
        <begin position="131"/>
        <end position="160"/>
    </location>
</feature>
<dbReference type="Proteomes" id="UP000261480">
    <property type="component" value="Unplaced"/>
</dbReference>
<evidence type="ECO:0000313" key="9">
    <source>
        <dbReference type="Proteomes" id="UP000261480"/>
    </source>
</evidence>
<dbReference type="GO" id="GO:0006886">
    <property type="term" value="P:intracellular protein transport"/>
    <property type="evidence" value="ECO:0007669"/>
    <property type="project" value="InterPro"/>
</dbReference>
<keyword evidence="4 6" id="KW-0168">Coated pit</keyword>
<reference evidence="8" key="1">
    <citation type="submission" date="2025-08" db="UniProtKB">
        <authorList>
            <consortium name="Ensembl"/>
        </authorList>
    </citation>
    <scope>IDENTIFICATION</scope>
</reference>
<dbReference type="PANTHER" id="PTHR10639">
    <property type="entry name" value="CLATHRIN LIGHT CHAIN"/>
    <property type="match status" value="1"/>
</dbReference>
<evidence type="ECO:0000256" key="6">
    <source>
        <dbReference type="RuleBase" id="RU363137"/>
    </source>
</evidence>
<sequence>MADNGAHLAEEDPAAAFLAQQESEIAGIENDGEGFGALEGADDMQPSQTANYGKSGPATVNGDLFQESNGPTDSYAAIAQVDIQRQEPESLRKWKEEQKARLEALDSASKAAEAEWREKAKKELEDWHVHQNEQMEKNKANNRASEEAFLAETDGDSPGSEWERVARLCDFNPKTSKQAKDVSRMRSVLISLKQTPLVR</sequence>
<name>A0A3B3YCS9_9TELE</name>
<evidence type="ECO:0000256" key="7">
    <source>
        <dbReference type="SAM" id="MobiDB-lite"/>
    </source>
</evidence>
<dbReference type="GO" id="GO:0030130">
    <property type="term" value="C:clathrin coat of trans-Golgi network vesicle"/>
    <property type="evidence" value="ECO:0007669"/>
    <property type="project" value="InterPro"/>
</dbReference>
<evidence type="ECO:0000256" key="3">
    <source>
        <dbReference type="ARBA" id="ARBA00023136"/>
    </source>
</evidence>
<dbReference type="GO" id="GO:0030132">
    <property type="term" value="C:clathrin coat of coated pit"/>
    <property type="evidence" value="ECO:0007669"/>
    <property type="project" value="InterPro"/>
</dbReference>
<accession>A0A3B3YCS9</accession>
<comment type="function">
    <text evidence="6">Clathrin is the major protein of the polyhedral coat of coated pits and vesicles.</text>
</comment>
<evidence type="ECO:0000256" key="5">
    <source>
        <dbReference type="ARBA" id="ARBA00023329"/>
    </source>
</evidence>
<dbReference type="GO" id="GO:0072583">
    <property type="term" value="P:clathrin-dependent endocytosis"/>
    <property type="evidence" value="ECO:0007669"/>
    <property type="project" value="TreeGrafter"/>
</dbReference>
<dbReference type="InterPro" id="IPR000996">
    <property type="entry name" value="Clathrin_L-chain"/>
</dbReference>
<keyword evidence="3 6" id="KW-0472">Membrane</keyword>
<feature type="region of interest" description="Disordered" evidence="7">
    <location>
        <begin position="31"/>
        <end position="71"/>
    </location>
</feature>
<proteinExistence type="inferred from homology"/>
<comment type="subcellular location">
    <subcellularLocation>
        <location evidence="1 6">Cytoplasmic vesicle membrane</location>
        <topology evidence="1 6">Peripheral membrane protein</topology>
        <orientation evidence="1 6">Cytoplasmic side</orientation>
    </subcellularLocation>
    <subcellularLocation>
        <location evidence="6">Membrane</location>
        <location evidence="6">Coated pit</location>
        <topology evidence="6">Peripheral membrane protein</topology>
        <orientation evidence="6">Cytoplasmic side</orientation>
    </subcellularLocation>
    <text evidence="6">Cytoplasmic face of coated pits and vesicles.</text>
</comment>
<dbReference type="PANTHER" id="PTHR10639:SF28">
    <property type="entry name" value="CLATHRIN LIGHT CHAIN B"/>
    <property type="match status" value="1"/>
</dbReference>
<dbReference type="AlphaFoldDB" id="A0A3B3YCS9"/>
<organism evidence="8 9">
    <name type="scientific">Poecilia mexicana</name>
    <dbReference type="NCBI Taxonomy" id="48701"/>
    <lineage>
        <taxon>Eukaryota</taxon>
        <taxon>Metazoa</taxon>
        <taxon>Chordata</taxon>
        <taxon>Craniata</taxon>
        <taxon>Vertebrata</taxon>
        <taxon>Euteleostomi</taxon>
        <taxon>Actinopterygii</taxon>
        <taxon>Neopterygii</taxon>
        <taxon>Teleostei</taxon>
        <taxon>Neoteleostei</taxon>
        <taxon>Acanthomorphata</taxon>
        <taxon>Ovalentaria</taxon>
        <taxon>Atherinomorphae</taxon>
        <taxon>Cyprinodontiformes</taxon>
        <taxon>Poeciliidae</taxon>
        <taxon>Poeciliinae</taxon>
        <taxon>Poecilia</taxon>
    </lineage>
</organism>
<dbReference type="PROSITE" id="PS00224">
    <property type="entry name" value="CLATHRIN_LIGHT_CHN_1"/>
    <property type="match status" value="1"/>
</dbReference>
<comment type="similarity">
    <text evidence="2 6">Belongs to the clathrin light chain family.</text>
</comment>
<dbReference type="STRING" id="48701.ENSPMEP00000025167"/>
<dbReference type="PROSITE" id="PS00581">
    <property type="entry name" value="CLATHRIN_LIGHT_CHN_2"/>
    <property type="match status" value="1"/>
</dbReference>
<evidence type="ECO:0000256" key="2">
    <source>
        <dbReference type="ARBA" id="ARBA00005263"/>
    </source>
</evidence>
<evidence type="ECO:0000256" key="4">
    <source>
        <dbReference type="ARBA" id="ARBA00023176"/>
    </source>
</evidence>
<keyword evidence="5 6" id="KW-0968">Cytoplasmic vesicle</keyword>
<dbReference type="GO" id="GO:0030672">
    <property type="term" value="C:synaptic vesicle membrane"/>
    <property type="evidence" value="ECO:0007669"/>
    <property type="project" value="TreeGrafter"/>
</dbReference>
<dbReference type="Pfam" id="PF01086">
    <property type="entry name" value="Clathrin_lg_ch"/>
    <property type="match status" value="1"/>
</dbReference>
<reference evidence="8" key="2">
    <citation type="submission" date="2025-09" db="UniProtKB">
        <authorList>
            <consortium name="Ensembl"/>
        </authorList>
    </citation>
    <scope>IDENTIFICATION</scope>
</reference>
<dbReference type="GO" id="GO:0005198">
    <property type="term" value="F:structural molecule activity"/>
    <property type="evidence" value="ECO:0007669"/>
    <property type="project" value="InterPro"/>
</dbReference>
<evidence type="ECO:0000313" key="8">
    <source>
        <dbReference type="Ensembl" id="ENSPMEP00000025167.1"/>
    </source>
</evidence>
<dbReference type="Ensembl" id="ENSPMET00000005758.1">
    <property type="protein sequence ID" value="ENSPMEP00000025167.1"/>
    <property type="gene ID" value="ENSPMEG00000007979.1"/>
</dbReference>
<protein>
    <recommendedName>
        <fullName evidence="6">Clathrin light chain</fullName>
    </recommendedName>
</protein>
<dbReference type="GO" id="GO:0099631">
    <property type="term" value="C:postsynaptic endocytic zone cytoplasmic component"/>
    <property type="evidence" value="ECO:0007669"/>
    <property type="project" value="TreeGrafter"/>
</dbReference>
<keyword evidence="9" id="KW-1185">Reference proteome</keyword>
<evidence type="ECO:0000256" key="1">
    <source>
        <dbReference type="ARBA" id="ARBA00004180"/>
    </source>
</evidence>